<dbReference type="EMBL" id="MU274904">
    <property type="protein sequence ID" value="KAI0091888.1"/>
    <property type="molecule type" value="Genomic_DNA"/>
</dbReference>
<name>A0ACB8UC40_9APHY</name>
<gene>
    <name evidence="1" type="ORF">BDY19DRAFT_566017</name>
</gene>
<organism evidence="1 2">
    <name type="scientific">Irpex rosettiformis</name>
    <dbReference type="NCBI Taxonomy" id="378272"/>
    <lineage>
        <taxon>Eukaryota</taxon>
        <taxon>Fungi</taxon>
        <taxon>Dikarya</taxon>
        <taxon>Basidiomycota</taxon>
        <taxon>Agaricomycotina</taxon>
        <taxon>Agaricomycetes</taxon>
        <taxon>Polyporales</taxon>
        <taxon>Irpicaceae</taxon>
        <taxon>Irpex</taxon>
    </lineage>
</organism>
<accession>A0ACB8UC40</accession>
<comment type="caution">
    <text evidence="1">The sequence shown here is derived from an EMBL/GenBank/DDBJ whole genome shotgun (WGS) entry which is preliminary data.</text>
</comment>
<keyword evidence="2" id="KW-1185">Reference proteome</keyword>
<protein>
    <submittedName>
        <fullName evidence="1">Uncharacterized protein</fullName>
    </submittedName>
</protein>
<reference evidence="1" key="1">
    <citation type="journal article" date="2021" name="Environ. Microbiol.">
        <title>Gene family expansions and transcriptome signatures uncover fungal adaptations to wood decay.</title>
        <authorList>
            <person name="Hage H."/>
            <person name="Miyauchi S."/>
            <person name="Viragh M."/>
            <person name="Drula E."/>
            <person name="Min B."/>
            <person name="Chaduli D."/>
            <person name="Navarro D."/>
            <person name="Favel A."/>
            <person name="Norest M."/>
            <person name="Lesage-Meessen L."/>
            <person name="Balint B."/>
            <person name="Merenyi Z."/>
            <person name="de Eugenio L."/>
            <person name="Morin E."/>
            <person name="Martinez A.T."/>
            <person name="Baldrian P."/>
            <person name="Stursova M."/>
            <person name="Martinez M.J."/>
            <person name="Novotny C."/>
            <person name="Magnuson J.K."/>
            <person name="Spatafora J.W."/>
            <person name="Maurice S."/>
            <person name="Pangilinan J."/>
            <person name="Andreopoulos W."/>
            <person name="LaButti K."/>
            <person name="Hundley H."/>
            <person name="Na H."/>
            <person name="Kuo A."/>
            <person name="Barry K."/>
            <person name="Lipzen A."/>
            <person name="Henrissat B."/>
            <person name="Riley R."/>
            <person name="Ahrendt S."/>
            <person name="Nagy L.G."/>
            <person name="Grigoriev I.V."/>
            <person name="Martin F."/>
            <person name="Rosso M.N."/>
        </authorList>
    </citation>
    <scope>NUCLEOTIDE SEQUENCE</scope>
    <source>
        <strain evidence="1">CBS 384.51</strain>
    </source>
</reference>
<evidence type="ECO:0000313" key="1">
    <source>
        <dbReference type="EMBL" id="KAI0091888.1"/>
    </source>
</evidence>
<sequence length="120" mass="13623">MNLRSSHHEMILCLVSILISPAQSWQNSRTKNDIIRGASRTYQHGEASNCVLTMISGLDFLQQLPWLAAFYSKGINSLVLQAKRPVVILDKLCCINQIQMGYSYLYSAKQWRKETTSAKT</sequence>
<dbReference type="Proteomes" id="UP001055072">
    <property type="component" value="Unassembled WGS sequence"/>
</dbReference>
<proteinExistence type="predicted"/>
<evidence type="ECO:0000313" key="2">
    <source>
        <dbReference type="Proteomes" id="UP001055072"/>
    </source>
</evidence>